<protein>
    <recommendedName>
        <fullName evidence="4">Tc1-like transposase DDE domain-containing protein</fullName>
    </recommendedName>
</protein>
<feature type="region of interest" description="Disordered" evidence="1">
    <location>
        <begin position="1"/>
        <end position="33"/>
    </location>
</feature>
<dbReference type="AlphaFoldDB" id="A0A6L2PNF9"/>
<name>A0A6L2PNF9_COPFO</name>
<evidence type="ECO:0000313" key="3">
    <source>
        <dbReference type="Proteomes" id="UP000502823"/>
    </source>
</evidence>
<dbReference type="PANTHER" id="PTHR47326">
    <property type="entry name" value="TRANSPOSABLE ELEMENT TC3 TRANSPOSASE-LIKE PROTEIN"/>
    <property type="match status" value="1"/>
</dbReference>
<evidence type="ECO:0008006" key="4">
    <source>
        <dbReference type="Google" id="ProtNLM"/>
    </source>
</evidence>
<dbReference type="InParanoid" id="A0A6L2PNF9"/>
<dbReference type="GO" id="GO:0003676">
    <property type="term" value="F:nucleic acid binding"/>
    <property type="evidence" value="ECO:0007669"/>
    <property type="project" value="InterPro"/>
</dbReference>
<proteinExistence type="predicted"/>
<keyword evidence="3" id="KW-1185">Reference proteome</keyword>
<sequence length="187" mass="21366">VAASIERPPMKSTRKQSSELGGPRSTTRDHMKKDLNVRPYRPTFVNELSDGDMDRRYESCRALLDTFSNAVSGLKVLFSDECGSYRSARDRNVVFWSKENPNFTQELEHNPPHVMIWAGMTYDYLIGPYFFDGPVNAASYSAMLETWLVPQLRDRGVVDDVWLQHDGAPAHFALSVRDVLNEYFPGR</sequence>
<evidence type="ECO:0000256" key="1">
    <source>
        <dbReference type="SAM" id="MobiDB-lite"/>
    </source>
</evidence>
<dbReference type="EMBL" id="BLKM01000350">
    <property type="protein sequence ID" value="GFG32048.1"/>
    <property type="molecule type" value="Genomic_DNA"/>
</dbReference>
<feature type="non-terminal residue" evidence="2">
    <location>
        <position position="1"/>
    </location>
</feature>
<dbReference type="OrthoDB" id="9986793at2759"/>
<dbReference type="Proteomes" id="UP000502823">
    <property type="component" value="Unassembled WGS sequence"/>
</dbReference>
<accession>A0A6L2PNF9</accession>
<comment type="caution">
    <text evidence="2">The sequence shown here is derived from an EMBL/GenBank/DDBJ whole genome shotgun (WGS) entry which is preliminary data.</text>
</comment>
<organism evidence="2 3">
    <name type="scientific">Coptotermes formosanus</name>
    <name type="common">Formosan subterranean termite</name>
    <dbReference type="NCBI Taxonomy" id="36987"/>
    <lineage>
        <taxon>Eukaryota</taxon>
        <taxon>Metazoa</taxon>
        <taxon>Ecdysozoa</taxon>
        <taxon>Arthropoda</taxon>
        <taxon>Hexapoda</taxon>
        <taxon>Insecta</taxon>
        <taxon>Pterygota</taxon>
        <taxon>Neoptera</taxon>
        <taxon>Polyneoptera</taxon>
        <taxon>Dictyoptera</taxon>
        <taxon>Blattodea</taxon>
        <taxon>Blattoidea</taxon>
        <taxon>Termitoidae</taxon>
        <taxon>Rhinotermitidae</taxon>
        <taxon>Coptotermes</taxon>
    </lineage>
</organism>
<dbReference type="PANTHER" id="PTHR47326:SF1">
    <property type="entry name" value="HTH PSQ-TYPE DOMAIN-CONTAINING PROTEIN"/>
    <property type="match status" value="1"/>
</dbReference>
<reference evidence="3" key="1">
    <citation type="submission" date="2020-01" db="EMBL/GenBank/DDBJ databases">
        <title>Draft genome sequence of the Termite Coptotermes fromosanus.</title>
        <authorList>
            <person name="Itakura S."/>
            <person name="Yosikawa Y."/>
            <person name="Umezawa K."/>
        </authorList>
    </citation>
    <scope>NUCLEOTIDE SEQUENCE [LARGE SCALE GENOMIC DNA]</scope>
</reference>
<gene>
    <name evidence="2" type="ORF">Cfor_06838</name>
</gene>
<dbReference type="InterPro" id="IPR036397">
    <property type="entry name" value="RNaseH_sf"/>
</dbReference>
<evidence type="ECO:0000313" key="2">
    <source>
        <dbReference type="EMBL" id="GFG32048.1"/>
    </source>
</evidence>
<dbReference type="Gene3D" id="3.30.420.10">
    <property type="entry name" value="Ribonuclease H-like superfamily/Ribonuclease H"/>
    <property type="match status" value="1"/>
</dbReference>